<accession>A0A1H7RHJ5</accession>
<evidence type="ECO:0000256" key="7">
    <source>
        <dbReference type="RuleBase" id="RU367016"/>
    </source>
</evidence>
<dbReference type="PANTHER" id="PTHR30353">
    <property type="entry name" value="INNER MEMBRANE PROTEIN DEDA-RELATED"/>
    <property type="match status" value="1"/>
</dbReference>
<dbReference type="Pfam" id="PF09335">
    <property type="entry name" value="VTT_dom"/>
    <property type="match status" value="1"/>
</dbReference>
<comment type="subcellular location">
    <subcellularLocation>
        <location evidence="1 7">Cell membrane</location>
        <topology evidence="1 7">Multi-pass membrane protein</topology>
    </subcellularLocation>
</comment>
<evidence type="ECO:0000256" key="4">
    <source>
        <dbReference type="ARBA" id="ARBA00022692"/>
    </source>
</evidence>
<feature type="transmembrane region" description="Helical" evidence="7">
    <location>
        <begin position="60"/>
        <end position="81"/>
    </location>
</feature>
<gene>
    <name evidence="9" type="ORF">SAMN05444583_111106</name>
</gene>
<evidence type="ECO:0000256" key="3">
    <source>
        <dbReference type="ARBA" id="ARBA00022475"/>
    </source>
</evidence>
<evidence type="ECO:0000256" key="6">
    <source>
        <dbReference type="ARBA" id="ARBA00023136"/>
    </source>
</evidence>
<dbReference type="GO" id="GO:0005886">
    <property type="term" value="C:plasma membrane"/>
    <property type="evidence" value="ECO:0007669"/>
    <property type="project" value="UniProtKB-SubCell"/>
</dbReference>
<dbReference type="RefSeq" id="WP_072752525.1">
    <property type="nucleotide sequence ID" value="NZ_FOAW01000011.1"/>
</dbReference>
<comment type="similarity">
    <text evidence="2 7">Belongs to the DedA family.</text>
</comment>
<sequence>MTLAAGSFAPLETAGPAVVWLIVLAFVFLECAVIIGLFLPGDSLLITAGIVLAGHSSGSVHVWALSAGAAVAAIAGNQVGYRIGMRTGHHLVARRGGRYVTAENLHKVNVLLDRHGFMSVLVARWIPFVRTLCPLVAGAAGMNHRMYTVASSLGALAWAPVLLLIGFYAGEFLKRVPWLMPAVLAVMVVCLIVGTVLGIRHYRQEMAKPPVDYTVD</sequence>
<evidence type="ECO:0000256" key="2">
    <source>
        <dbReference type="ARBA" id="ARBA00010792"/>
    </source>
</evidence>
<feature type="transmembrane region" description="Helical" evidence="7">
    <location>
        <begin position="149"/>
        <end position="170"/>
    </location>
</feature>
<keyword evidence="5 7" id="KW-1133">Transmembrane helix</keyword>
<feature type="transmembrane region" description="Helical" evidence="7">
    <location>
        <begin position="17"/>
        <end position="39"/>
    </location>
</feature>
<organism evidence="9 10">
    <name type="scientific">Rhodococcus maanshanensis</name>
    <dbReference type="NCBI Taxonomy" id="183556"/>
    <lineage>
        <taxon>Bacteria</taxon>
        <taxon>Bacillati</taxon>
        <taxon>Actinomycetota</taxon>
        <taxon>Actinomycetes</taxon>
        <taxon>Mycobacteriales</taxon>
        <taxon>Nocardiaceae</taxon>
        <taxon>Rhodococcus</taxon>
    </lineage>
</organism>
<feature type="domain" description="VTT" evidence="8">
    <location>
        <begin position="39"/>
        <end position="166"/>
    </location>
</feature>
<evidence type="ECO:0000259" key="8">
    <source>
        <dbReference type="Pfam" id="PF09335"/>
    </source>
</evidence>
<reference evidence="10" key="1">
    <citation type="submission" date="2016-10" db="EMBL/GenBank/DDBJ databases">
        <authorList>
            <person name="Varghese N."/>
            <person name="Submissions S."/>
        </authorList>
    </citation>
    <scope>NUCLEOTIDE SEQUENCE [LARGE SCALE GENOMIC DNA]</scope>
    <source>
        <strain evidence="10">DSM 44675</strain>
    </source>
</reference>
<proteinExistence type="inferred from homology"/>
<dbReference type="AlphaFoldDB" id="A0A1H7RHJ5"/>
<dbReference type="PANTHER" id="PTHR30353:SF0">
    <property type="entry name" value="TRANSMEMBRANE PROTEIN"/>
    <property type="match status" value="1"/>
</dbReference>
<name>A0A1H7RHJ5_9NOCA</name>
<evidence type="ECO:0000256" key="1">
    <source>
        <dbReference type="ARBA" id="ARBA00004651"/>
    </source>
</evidence>
<evidence type="ECO:0000313" key="10">
    <source>
        <dbReference type="Proteomes" id="UP000198677"/>
    </source>
</evidence>
<dbReference type="Proteomes" id="UP000198677">
    <property type="component" value="Unassembled WGS sequence"/>
</dbReference>
<protein>
    <submittedName>
        <fullName evidence="9">Membrane-associated protein</fullName>
    </submittedName>
</protein>
<keyword evidence="3 7" id="KW-1003">Cell membrane</keyword>
<keyword evidence="10" id="KW-1185">Reference proteome</keyword>
<evidence type="ECO:0000256" key="5">
    <source>
        <dbReference type="ARBA" id="ARBA00022989"/>
    </source>
</evidence>
<evidence type="ECO:0000313" key="9">
    <source>
        <dbReference type="EMBL" id="SEL59810.1"/>
    </source>
</evidence>
<dbReference type="InterPro" id="IPR032816">
    <property type="entry name" value="VTT_dom"/>
</dbReference>
<dbReference type="OrthoDB" id="9813426at2"/>
<feature type="transmembrane region" description="Helical" evidence="7">
    <location>
        <begin position="176"/>
        <end position="199"/>
    </location>
</feature>
<dbReference type="InterPro" id="IPR032818">
    <property type="entry name" value="DedA-like"/>
</dbReference>
<keyword evidence="4 7" id="KW-0812">Transmembrane</keyword>
<keyword evidence="6 7" id="KW-0472">Membrane</keyword>
<dbReference type="EMBL" id="FOAW01000011">
    <property type="protein sequence ID" value="SEL59810.1"/>
    <property type="molecule type" value="Genomic_DNA"/>
</dbReference>